<dbReference type="InterPro" id="IPR012854">
    <property type="entry name" value="Cu_amine_oxidase-like_N"/>
</dbReference>
<evidence type="ECO:0000256" key="1">
    <source>
        <dbReference type="SAM" id="MobiDB-lite"/>
    </source>
</evidence>
<dbReference type="SUPFAM" id="SSF48452">
    <property type="entry name" value="TPR-like"/>
    <property type="match status" value="1"/>
</dbReference>
<dbReference type="Proteomes" id="UP000002368">
    <property type="component" value="Chromosome"/>
</dbReference>
<dbReference type="AlphaFoldDB" id="D5WSD3"/>
<dbReference type="HOGENOM" id="CLU_729163_0_0_9"/>
<reference evidence="4 5" key="1">
    <citation type="journal article" date="2011" name="Stand. Genomic Sci.">
        <title>Complete genome sequence of the thermophilic, hydrogen-oxidizing Bacillus tusciae type strain (T2) and reclassification in the new genus, Kyrpidia gen. nov. as Kyrpidia tusciae comb. nov. and emendation of the family Alicyclobacillaceae da Costa and Rainey, 2010.</title>
        <authorList>
            <person name="Klenk H.P."/>
            <person name="Lapidus A."/>
            <person name="Chertkov O."/>
            <person name="Copeland A."/>
            <person name="Del Rio T.G."/>
            <person name="Nolan M."/>
            <person name="Lucas S."/>
            <person name="Chen F."/>
            <person name="Tice H."/>
            <person name="Cheng J.F."/>
            <person name="Han C."/>
            <person name="Bruce D."/>
            <person name="Goodwin L."/>
            <person name="Pitluck S."/>
            <person name="Pati A."/>
            <person name="Ivanova N."/>
            <person name="Mavromatis K."/>
            <person name="Daum C."/>
            <person name="Chen A."/>
            <person name="Palaniappan K."/>
            <person name="Chang Y.J."/>
            <person name="Land M."/>
            <person name="Hauser L."/>
            <person name="Jeffries C.D."/>
            <person name="Detter J.C."/>
            <person name="Rohde M."/>
            <person name="Abt B."/>
            <person name="Pukall R."/>
            <person name="Goker M."/>
            <person name="Bristow J."/>
            <person name="Markowitz V."/>
            <person name="Hugenholtz P."/>
            <person name="Eisen J.A."/>
        </authorList>
    </citation>
    <scope>NUCLEOTIDE SEQUENCE [LARGE SCALE GENOMIC DNA]</scope>
    <source>
        <strain evidence="4 5">DSM 2912</strain>
    </source>
</reference>
<keyword evidence="5" id="KW-1185">Reference proteome</keyword>
<feature type="chain" id="PRO_5003079805" evidence="2">
    <location>
        <begin position="27"/>
        <end position="379"/>
    </location>
</feature>
<dbReference type="EMBL" id="CP002017">
    <property type="protein sequence ID" value="ADG05018.1"/>
    <property type="molecule type" value="Genomic_DNA"/>
</dbReference>
<protein>
    <submittedName>
        <fullName evidence="4">Copper amine oxidase domain protein</fullName>
    </submittedName>
</protein>
<dbReference type="InterPro" id="IPR011990">
    <property type="entry name" value="TPR-like_helical_dom_sf"/>
</dbReference>
<dbReference type="Pfam" id="PF07833">
    <property type="entry name" value="Cu_amine_oxidN1"/>
    <property type="match status" value="1"/>
</dbReference>
<dbReference type="Gene3D" id="1.25.40.10">
    <property type="entry name" value="Tetratricopeptide repeat domain"/>
    <property type="match status" value="1"/>
</dbReference>
<accession>D5WSD3</accession>
<sequence length="379" mass="39256">MNQRQWICICAVASAAVLFATPIASAAGKGGGRSAHISRAFSAKAGQPSGTAANSSAGDAQTGAAQDRTKASDGQSSEDNGETQGQTVSTSGDGQNTEQISGETEQSGQAQGEDQTGDSNHSDPGSSSDSSATPGSDTNPTSLPPGIQRAIQALESNIQKNEGKPGKSVDALRSAVDRLKEWSNQPGTKTDEEADRQAEAALSEAAASDQADPQILTALADIREKLNDAVGAIQALEQALQSQPADQTVLPKLRKLYDVVGKKDIQVFVDGKKPVFDVPPLVRDGRTLVPIRQIAEALGAKVDWNQGTVTIRRGNQSVTLEIGDPSASVNGQNVTLDVPPEVSGGRTLVPLRFVGEAFGMAIDYQDGIVSVHPPAGQNG</sequence>
<evidence type="ECO:0000256" key="2">
    <source>
        <dbReference type="SAM" id="SignalP"/>
    </source>
</evidence>
<dbReference type="KEGG" id="bts:Btus_0241"/>
<feature type="compositionally biased region" description="Low complexity" evidence="1">
    <location>
        <begin position="199"/>
        <end position="210"/>
    </location>
</feature>
<feature type="compositionally biased region" description="Low complexity" evidence="1">
    <location>
        <begin position="117"/>
        <end position="137"/>
    </location>
</feature>
<dbReference type="InterPro" id="IPR036582">
    <property type="entry name" value="Mao_N_sf"/>
</dbReference>
<dbReference type="SUPFAM" id="SSF55383">
    <property type="entry name" value="Copper amine oxidase, domain N"/>
    <property type="match status" value="2"/>
</dbReference>
<evidence type="ECO:0000313" key="5">
    <source>
        <dbReference type="Proteomes" id="UP000002368"/>
    </source>
</evidence>
<dbReference type="Gene3D" id="3.30.457.10">
    <property type="entry name" value="Copper amine oxidase-like, N-terminal domain"/>
    <property type="match status" value="1"/>
</dbReference>
<dbReference type="OrthoDB" id="2665331at2"/>
<organism evidence="4 5">
    <name type="scientific">Kyrpidia tusciae (strain DSM 2912 / NBRC 15312 / T2)</name>
    <name type="common">Bacillus tusciae</name>
    <dbReference type="NCBI Taxonomy" id="562970"/>
    <lineage>
        <taxon>Bacteria</taxon>
        <taxon>Bacillati</taxon>
        <taxon>Bacillota</taxon>
        <taxon>Bacilli</taxon>
        <taxon>Bacillales</taxon>
        <taxon>Alicyclobacillaceae</taxon>
        <taxon>Kyrpidia</taxon>
    </lineage>
</organism>
<dbReference type="STRING" id="562970.Btus_0241"/>
<name>D5WSD3_KYRT2</name>
<feature type="domain" description="Copper amine oxidase-like N-terminal" evidence="3">
    <location>
        <begin position="269"/>
        <end position="367"/>
    </location>
</feature>
<feature type="compositionally biased region" description="Polar residues" evidence="1">
    <location>
        <begin position="48"/>
        <end position="59"/>
    </location>
</feature>
<proteinExistence type="predicted"/>
<feature type="compositionally biased region" description="Basic and acidic residues" evidence="1">
    <location>
        <begin position="189"/>
        <end position="198"/>
    </location>
</feature>
<feature type="region of interest" description="Disordered" evidence="1">
    <location>
        <begin position="43"/>
        <end position="145"/>
    </location>
</feature>
<feature type="region of interest" description="Disordered" evidence="1">
    <location>
        <begin position="180"/>
        <end position="210"/>
    </location>
</feature>
<gene>
    <name evidence="4" type="ordered locus">Btus_0241</name>
</gene>
<feature type="signal peptide" evidence="2">
    <location>
        <begin position="1"/>
        <end position="26"/>
    </location>
</feature>
<evidence type="ECO:0000313" key="4">
    <source>
        <dbReference type="EMBL" id="ADG05018.1"/>
    </source>
</evidence>
<dbReference type="eggNOG" id="COG0457">
    <property type="taxonomic scope" value="Bacteria"/>
</dbReference>
<keyword evidence="2" id="KW-0732">Signal</keyword>
<evidence type="ECO:0000259" key="3">
    <source>
        <dbReference type="Pfam" id="PF07833"/>
    </source>
</evidence>
<feature type="compositionally biased region" description="Polar residues" evidence="1">
    <location>
        <begin position="72"/>
        <end position="114"/>
    </location>
</feature>